<dbReference type="PANTHER" id="PTHR41259">
    <property type="entry name" value="DOUBLE-STRAND BREAK REPAIR RAD50 ATPASE, PUTATIVE-RELATED"/>
    <property type="match status" value="1"/>
</dbReference>
<accession>A0A437UKI2</accession>
<gene>
    <name evidence="3" type="ORF">EK398_04465</name>
</gene>
<protein>
    <recommendedName>
        <fullName evidence="2">YhaN AAA domain-containing protein</fullName>
    </recommendedName>
</protein>
<dbReference type="EMBL" id="RYZS01000001">
    <property type="protein sequence ID" value="RVU94152.1"/>
    <property type="molecule type" value="Genomic_DNA"/>
</dbReference>
<comment type="caution">
    <text evidence="3">The sequence shown here is derived from an EMBL/GenBank/DDBJ whole genome shotgun (WGS) entry which is preliminary data.</text>
</comment>
<feature type="coiled-coil region" evidence="1">
    <location>
        <begin position="369"/>
        <end position="403"/>
    </location>
</feature>
<evidence type="ECO:0000259" key="2">
    <source>
        <dbReference type="Pfam" id="PF13514"/>
    </source>
</evidence>
<dbReference type="Gene3D" id="3.40.50.300">
    <property type="entry name" value="P-loop containing nucleotide triphosphate hydrolases"/>
    <property type="match status" value="2"/>
</dbReference>
<dbReference type="SUPFAM" id="SSF52540">
    <property type="entry name" value="P-loop containing nucleoside triphosphate hydrolases"/>
    <property type="match status" value="2"/>
</dbReference>
<proteinExistence type="predicted"/>
<reference evidence="3 4" key="1">
    <citation type="submission" date="2018-12" db="EMBL/GenBank/DDBJ databases">
        <title>A novel vanA-carrying plasmid in a clinical isolate of Enterococcus avium.</title>
        <authorList>
            <person name="Bernasconi O.J."/>
            <person name="Luzzaro F."/>
            <person name="Endimiani A."/>
        </authorList>
    </citation>
    <scope>NUCLEOTIDE SEQUENCE [LARGE SCALE GENOMIC DNA]</scope>
    <source>
        <strain evidence="3 4">LC0559/18</strain>
    </source>
</reference>
<keyword evidence="1" id="KW-0175">Coiled coil</keyword>
<feature type="coiled-coil region" evidence="1">
    <location>
        <begin position="657"/>
        <end position="728"/>
    </location>
</feature>
<evidence type="ECO:0000256" key="1">
    <source>
        <dbReference type="SAM" id="Coils"/>
    </source>
</evidence>
<dbReference type="RefSeq" id="WP_127978383.1">
    <property type="nucleotide sequence ID" value="NZ_JBPFKW010000213.1"/>
</dbReference>
<evidence type="ECO:0000313" key="4">
    <source>
        <dbReference type="Proteomes" id="UP000288388"/>
    </source>
</evidence>
<dbReference type="InterPro" id="IPR027417">
    <property type="entry name" value="P-loop_NTPase"/>
</dbReference>
<feature type="coiled-coil region" evidence="1">
    <location>
        <begin position="183"/>
        <end position="210"/>
    </location>
</feature>
<dbReference type="Pfam" id="PF13514">
    <property type="entry name" value="AAA_27"/>
    <property type="match status" value="1"/>
</dbReference>
<organism evidence="3 4">
    <name type="scientific">Enterococcus avium</name>
    <name type="common">Streptococcus avium</name>
    <dbReference type="NCBI Taxonomy" id="33945"/>
    <lineage>
        <taxon>Bacteria</taxon>
        <taxon>Bacillati</taxon>
        <taxon>Bacillota</taxon>
        <taxon>Bacilli</taxon>
        <taxon>Lactobacillales</taxon>
        <taxon>Enterococcaceae</taxon>
        <taxon>Enterococcus</taxon>
    </lineage>
</organism>
<feature type="coiled-coil region" evidence="1">
    <location>
        <begin position="520"/>
        <end position="553"/>
    </location>
</feature>
<name>A0A437UKI2_ENTAV</name>
<dbReference type="AlphaFoldDB" id="A0A437UKI2"/>
<dbReference type="Proteomes" id="UP000288388">
    <property type="component" value="Unassembled WGS sequence"/>
</dbReference>
<sequence>MWIKKAEITSFGQWRQQTFLFEAKNQLVYGLNEAGKSTLYQFIQAVLFGFPTKRKKGQDYTPNDGSGFGGRLLIIHPTYGAVTIERYKAKNKGKANVLLEDGQQGGEELLEKLLYPLNQQLFRQVFTFQQEQLQQLDALSEENLHEALISLGLSGSNELFDQRIQLKNHYEGIYRPRGRKQPLNQALVAYQKLQQKIKEKEAQESGFQQLVRQADDEKRYVTQQAAKNRKLQEQQLILEQQRLNWSGYAEFLELQKLDLRSAATDIEQTELQNFYQEYQQLIKEQEKLHAALQQHSGNQESARYYFYLENEARIQQLLDEKVTITRMLDEEQRIAVKLAQATAIPTNWREHPPRPFANEAAIQQLFVPLQNQQKELEEQKIRLGLVKEQRNQAEASLNDYEQKHPELFDKKKNPPWLFIAAGVSFILAFFSPIPLRYILIAAAIICGVGGTLKQNKPVNKDTWQEKLGQLDVYEGQVVEMTEKVTRSQQKVQHLSDQIQTELRHRNMSNAENEFAVVQENQRAQNYLAQLQTSKELQQRQSSLRQNLMQQEQRFEFLAEWLPLNQKNLSEKLLVLEQFAKEMEQIRFAQTYQENTLLQQRIHETQKQQQQLLTQEQPVLDKFHLTYPSEIPAFLQRETEVRHKQTRLKELTESVLPLFEQEKTLAEINGSLRTLQQEIQIGEQQLHQLQEQEQRSRLQIQQMQADGTLDSLYQQASQQRAVIEKLTADYAVAKLENQLLQDIATELSEQQLPELLKQATSYFQELTNNAHSRLDFSEGLVTVDQLSLYNLSTGTKDQVMMAFRFAYLTLQQKHPLCPVIIDDGWLHYDHRRKYQFAKLLRHFSEKYQVICLSSDQEMVSYYQELHQPVWELKGVQR</sequence>
<dbReference type="PANTHER" id="PTHR41259:SF1">
    <property type="entry name" value="DOUBLE-STRAND BREAK REPAIR RAD50 ATPASE, PUTATIVE-RELATED"/>
    <property type="match status" value="1"/>
</dbReference>
<dbReference type="InterPro" id="IPR038734">
    <property type="entry name" value="YhaN_AAA"/>
</dbReference>
<feature type="domain" description="YhaN AAA" evidence="2">
    <location>
        <begin position="1"/>
        <end position="204"/>
    </location>
</feature>
<evidence type="ECO:0000313" key="3">
    <source>
        <dbReference type="EMBL" id="RVU94152.1"/>
    </source>
</evidence>